<dbReference type="AlphaFoldDB" id="X1M7V6"/>
<name>X1M7V6_9ZZZZ</name>
<proteinExistence type="predicted"/>
<reference evidence="1" key="1">
    <citation type="journal article" date="2014" name="Front. Microbiol.">
        <title>High frequency of phylogenetically diverse reductive dehalogenase-homologous genes in deep subseafloor sedimentary metagenomes.</title>
        <authorList>
            <person name="Kawai M."/>
            <person name="Futagami T."/>
            <person name="Toyoda A."/>
            <person name="Takaki Y."/>
            <person name="Nishi S."/>
            <person name="Hori S."/>
            <person name="Arai W."/>
            <person name="Tsubouchi T."/>
            <person name="Morono Y."/>
            <person name="Uchiyama I."/>
            <person name="Ito T."/>
            <person name="Fujiyama A."/>
            <person name="Inagaki F."/>
            <person name="Takami H."/>
        </authorList>
    </citation>
    <scope>NUCLEOTIDE SEQUENCE</scope>
    <source>
        <strain evidence="1">Expedition CK06-06</strain>
    </source>
</reference>
<dbReference type="EMBL" id="BARV01023113">
    <property type="protein sequence ID" value="GAI27702.1"/>
    <property type="molecule type" value="Genomic_DNA"/>
</dbReference>
<organism evidence="1">
    <name type="scientific">marine sediment metagenome</name>
    <dbReference type="NCBI Taxonomy" id="412755"/>
    <lineage>
        <taxon>unclassified sequences</taxon>
        <taxon>metagenomes</taxon>
        <taxon>ecological metagenomes</taxon>
    </lineage>
</organism>
<comment type="caution">
    <text evidence="1">The sequence shown here is derived from an EMBL/GenBank/DDBJ whole genome shotgun (WGS) entry which is preliminary data.</text>
</comment>
<gene>
    <name evidence="1" type="ORF">S06H3_37971</name>
</gene>
<evidence type="ECO:0000313" key="1">
    <source>
        <dbReference type="EMBL" id="GAI27702.1"/>
    </source>
</evidence>
<sequence length="78" mass="8474">ASILRKIAKPLGFEESELFSLAGYLSARPAGIEEGGVDYSARQLDPYVARILSQEPVEVQRIVIGILSILKSIAKAME</sequence>
<accession>X1M7V6</accession>
<feature type="non-terminal residue" evidence="1">
    <location>
        <position position="1"/>
    </location>
</feature>
<protein>
    <submittedName>
        <fullName evidence="1">Uncharacterized protein</fullName>
    </submittedName>
</protein>